<evidence type="ECO:0000313" key="2">
    <source>
        <dbReference type="EMBL" id="KAK7752177.1"/>
    </source>
</evidence>
<evidence type="ECO:0000313" key="3">
    <source>
        <dbReference type="Proteomes" id="UP001320420"/>
    </source>
</evidence>
<comment type="caution">
    <text evidence="2">The sequence shown here is derived from an EMBL/GenBank/DDBJ whole genome shotgun (WGS) entry which is preliminary data.</text>
</comment>
<sequence>MQGDIFMLDETTAMQAPASATTSSASKASNTKLQTTVAQVAIYNEDDLSHLLFADSTIEPTLHHHHHHHHHYDGSLTPLSSAPASSGTHTPLFSDHSDSESAVFEDGWESAQHQHEAAEDQDLDFEIPPSPVPRRRGGTMCSSDDDFEWPVFLGRQADELAPSLRRRSSACSSASHSEQRATTAATAGYVPSEQHASSIEGPLMALWPAAPFDFAEWSERFYE</sequence>
<gene>
    <name evidence="2" type="ORF">SLS62_005921</name>
</gene>
<feature type="region of interest" description="Disordered" evidence="1">
    <location>
        <begin position="170"/>
        <end position="189"/>
    </location>
</feature>
<proteinExistence type="predicted"/>
<accession>A0AAN9YRR8</accession>
<organism evidence="2 3">
    <name type="scientific">Diatrype stigma</name>
    <dbReference type="NCBI Taxonomy" id="117547"/>
    <lineage>
        <taxon>Eukaryota</taxon>
        <taxon>Fungi</taxon>
        <taxon>Dikarya</taxon>
        <taxon>Ascomycota</taxon>
        <taxon>Pezizomycotina</taxon>
        <taxon>Sordariomycetes</taxon>
        <taxon>Xylariomycetidae</taxon>
        <taxon>Xylariales</taxon>
        <taxon>Diatrypaceae</taxon>
        <taxon>Diatrype</taxon>
    </lineage>
</organism>
<protein>
    <submittedName>
        <fullName evidence="2">Uncharacterized protein</fullName>
    </submittedName>
</protein>
<dbReference type="Proteomes" id="UP001320420">
    <property type="component" value="Unassembled WGS sequence"/>
</dbReference>
<feature type="compositionally biased region" description="Low complexity" evidence="1">
    <location>
        <begin position="74"/>
        <end position="88"/>
    </location>
</feature>
<keyword evidence="3" id="KW-1185">Reference proteome</keyword>
<reference evidence="2 3" key="1">
    <citation type="submission" date="2024-02" db="EMBL/GenBank/DDBJ databases">
        <title>De novo assembly and annotation of 12 fungi associated with fruit tree decline syndrome in Ontario, Canada.</title>
        <authorList>
            <person name="Sulman M."/>
            <person name="Ellouze W."/>
            <person name="Ilyukhin E."/>
        </authorList>
    </citation>
    <scope>NUCLEOTIDE SEQUENCE [LARGE SCALE GENOMIC DNA]</scope>
    <source>
        <strain evidence="2 3">M11/M66-122</strain>
    </source>
</reference>
<evidence type="ECO:0000256" key="1">
    <source>
        <dbReference type="SAM" id="MobiDB-lite"/>
    </source>
</evidence>
<name>A0AAN9YRR8_9PEZI</name>
<feature type="region of interest" description="Disordered" evidence="1">
    <location>
        <begin position="64"/>
        <end position="126"/>
    </location>
</feature>
<dbReference type="AlphaFoldDB" id="A0AAN9YRR8"/>
<dbReference type="EMBL" id="JAKJXP020000041">
    <property type="protein sequence ID" value="KAK7752177.1"/>
    <property type="molecule type" value="Genomic_DNA"/>
</dbReference>